<keyword evidence="9 12" id="KW-0472">Membrane</keyword>
<dbReference type="InterPro" id="IPR039421">
    <property type="entry name" value="Type_1_exporter"/>
</dbReference>
<keyword evidence="7" id="KW-0067">ATP-binding</keyword>
<dbReference type="Pfam" id="PF00005">
    <property type="entry name" value="ABC_tran"/>
    <property type="match status" value="1"/>
</dbReference>
<evidence type="ECO:0000256" key="12">
    <source>
        <dbReference type="SAM" id="Phobius"/>
    </source>
</evidence>
<name>A0A1X6NKR3_PORUM</name>
<evidence type="ECO:0000313" key="16">
    <source>
        <dbReference type="Proteomes" id="UP000218209"/>
    </source>
</evidence>
<dbReference type="PROSITE" id="PS00211">
    <property type="entry name" value="ABC_TRANSPORTER_1"/>
    <property type="match status" value="1"/>
</dbReference>
<evidence type="ECO:0000256" key="11">
    <source>
        <dbReference type="SAM" id="MobiDB-lite"/>
    </source>
</evidence>
<evidence type="ECO:0000256" key="2">
    <source>
        <dbReference type="ARBA" id="ARBA00014334"/>
    </source>
</evidence>
<evidence type="ECO:0000256" key="1">
    <source>
        <dbReference type="ARBA" id="ARBA00004651"/>
    </source>
</evidence>
<dbReference type="Pfam" id="PF00664">
    <property type="entry name" value="ABC_membrane"/>
    <property type="match status" value="1"/>
</dbReference>
<protein>
    <recommendedName>
        <fullName evidence="2">Probable ATP-dependent transporter ycf16</fullName>
    </recommendedName>
</protein>
<dbReference type="GO" id="GO:0005524">
    <property type="term" value="F:ATP binding"/>
    <property type="evidence" value="ECO:0007669"/>
    <property type="project" value="UniProtKB-KW"/>
</dbReference>
<dbReference type="SMART" id="SM00382">
    <property type="entry name" value="AAA"/>
    <property type="match status" value="1"/>
</dbReference>
<feature type="compositionally biased region" description="Low complexity" evidence="11">
    <location>
        <begin position="157"/>
        <end position="194"/>
    </location>
</feature>
<dbReference type="GO" id="GO:0016887">
    <property type="term" value="F:ATP hydrolysis activity"/>
    <property type="evidence" value="ECO:0007669"/>
    <property type="project" value="InterPro"/>
</dbReference>
<comment type="subcellular location">
    <subcellularLocation>
        <location evidence="1">Cell membrane</location>
        <topology evidence="1">Multi-pass membrane protein</topology>
    </subcellularLocation>
</comment>
<evidence type="ECO:0000256" key="6">
    <source>
        <dbReference type="ARBA" id="ARBA00022741"/>
    </source>
</evidence>
<evidence type="ECO:0000256" key="10">
    <source>
        <dbReference type="ARBA" id="ARBA00024363"/>
    </source>
</evidence>
<dbReference type="GO" id="GO:0005886">
    <property type="term" value="C:plasma membrane"/>
    <property type="evidence" value="ECO:0007669"/>
    <property type="project" value="UniProtKB-SubCell"/>
</dbReference>
<keyword evidence="8 12" id="KW-1133">Transmembrane helix</keyword>
<dbReference type="CDD" id="cd18560">
    <property type="entry name" value="ABC_6TM_ATM1_ABCB7_HMT1_ABCB6"/>
    <property type="match status" value="1"/>
</dbReference>
<dbReference type="PROSITE" id="PS50929">
    <property type="entry name" value="ABC_TM1F"/>
    <property type="match status" value="1"/>
</dbReference>
<keyword evidence="3" id="KW-0813">Transport</keyword>
<proteinExistence type="inferred from homology"/>
<dbReference type="PROSITE" id="PS50893">
    <property type="entry name" value="ABC_TRANSPORTER_2"/>
    <property type="match status" value="1"/>
</dbReference>
<comment type="similarity">
    <text evidence="10">Belongs to the ABC transporter superfamily. ABCB family. Heavy Metal importer (TC 3.A.1.210) subfamily.</text>
</comment>
<dbReference type="InterPro" id="IPR011527">
    <property type="entry name" value="ABC1_TM_dom"/>
</dbReference>
<evidence type="ECO:0000259" key="13">
    <source>
        <dbReference type="PROSITE" id="PS50893"/>
    </source>
</evidence>
<dbReference type="SUPFAM" id="SSF90123">
    <property type="entry name" value="ABC transporter transmembrane region"/>
    <property type="match status" value="1"/>
</dbReference>
<dbReference type="GO" id="GO:0140359">
    <property type="term" value="F:ABC-type transporter activity"/>
    <property type="evidence" value="ECO:0007669"/>
    <property type="project" value="InterPro"/>
</dbReference>
<dbReference type="Gene3D" id="1.20.1560.10">
    <property type="entry name" value="ABC transporter type 1, transmembrane domain"/>
    <property type="match status" value="1"/>
</dbReference>
<dbReference type="InterPro" id="IPR027417">
    <property type="entry name" value="P-loop_NTPase"/>
</dbReference>
<evidence type="ECO:0000256" key="8">
    <source>
        <dbReference type="ARBA" id="ARBA00022989"/>
    </source>
</evidence>
<dbReference type="SUPFAM" id="SSF52540">
    <property type="entry name" value="P-loop containing nucleoside triphosphate hydrolases"/>
    <property type="match status" value="1"/>
</dbReference>
<dbReference type="PANTHER" id="PTHR24221">
    <property type="entry name" value="ATP-BINDING CASSETTE SUB-FAMILY B"/>
    <property type="match status" value="1"/>
</dbReference>
<dbReference type="OrthoDB" id="6500128at2759"/>
<dbReference type="Proteomes" id="UP000218209">
    <property type="component" value="Unassembled WGS sequence"/>
</dbReference>
<accession>A0A1X6NKR3</accession>
<dbReference type="PANTHER" id="PTHR24221:SF654">
    <property type="entry name" value="ATP-BINDING CASSETTE SUB-FAMILY B MEMBER 6"/>
    <property type="match status" value="1"/>
</dbReference>
<feature type="region of interest" description="Disordered" evidence="11">
    <location>
        <begin position="880"/>
        <end position="940"/>
    </location>
</feature>
<feature type="compositionally biased region" description="Basic and acidic residues" evidence="11">
    <location>
        <begin position="195"/>
        <end position="205"/>
    </location>
</feature>
<feature type="region of interest" description="Disordered" evidence="11">
    <location>
        <begin position="137"/>
        <end position="205"/>
    </location>
</feature>
<feature type="region of interest" description="Disordered" evidence="11">
    <location>
        <begin position="836"/>
        <end position="860"/>
    </location>
</feature>
<sequence>MTEPSRASGAKHGRLARALAGRTSVVPRCRSLCLLFPALRFCWSIASANTCVGGQGGAAMATLKDVGAAGGGSSRPEGAEAAAAGGTCGGRDVAGSAVAASTERHVGGDSASGTGLRAFVSASGLRRRFFGGRAGAGAGGAGGAGGAPQASATPTTVVPSADASAAPVPGADVSPTTTAAATKSPTAGTGAAAKVNDDDKSKDDAPDVTTAEALRFAWPWLLPRTAKLRLFVLLSLLCELAAKACNFVQPLLLRYAMNGLALAAAGHDEAGTPSFSNSAAPAPLLLLGRWALPVETYERPVTAIVGYMATGYLVSILSYGQGLAWERATQNMVSDLRVATLAHLHSLDLMWHLNRHTPQVLNIMFFGVRAAMSLLSLVSFDVVPTVADFCMTLVVLARLGSRAMATLALVSVAVYGVMAICIRRILLRQQKERVKQRIRNSGRDFDSLFDYENVKIFCTEAVEVRRYRTCLKEQQQQSNQWSLVQSALQHGQALVRSVAVSAGLVLAGRRVMDGSLSLSDFVAVQTYLGRLFQPVNFMTRLHSVFSTTMLSLCGLVALHKKQPTVIDAPDAVPLVLCPTPTSRGGAMRFEGVSFHYGADSAGAIHDVSFTVPAGGTCAIVGPTGSGKTTLMRLAMRLFDVTGGKITIDGQDIAGVTQRSLREAIGVVAQDTSLITRESLRHNIAYGRGGGEDVPDAAVAAAVNIAQLTDWVSRLPKGLDSMCGERGVRLSGGEKQRVGIARVAIREPAILLLDESTSSLDSETEAAMQAALRAATRATTTIIVAHRLATVVAADEILVLHEGRIVERGSHTQLVRREGGRYRRMWELQQRGFVVRSAKEHGGDPPSAGAEDAAVASTASMDSPDVGATVGVVVGAACSVDQGDGDTPAEGDTGSVAESTAAAGPDRPVGNDGASPPNGVGGDAQVGAETSEGLDASVGCK</sequence>
<keyword evidence="16" id="KW-1185">Reference proteome</keyword>
<organism evidence="15 16">
    <name type="scientific">Porphyra umbilicalis</name>
    <name type="common">Purple laver</name>
    <name type="synonym">Red alga</name>
    <dbReference type="NCBI Taxonomy" id="2786"/>
    <lineage>
        <taxon>Eukaryota</taxon>
        <taxon>Rhodophyta</taxon>
        <taxon>Bangiophyceae</taxon>
        <taxon>Bangiales</taxon>
        <taxon>Bangiaceae</taxon>
        <taxon>Porphyra</taxon>
    </lineage>
</organism>
<evidence type="ECO:0000256" key="3">
    <source>
        <dbReference type="ARBA" id="ARBA00022448"/>
    </source>
</evidence>
<dbReference type="InterPro" id="IPR003593">
    <property type="entry name" value="AAA+_ATPase"/>
</dbReference>
<dbReference type="InterPro" id="IPR036640">
    <property type="entry name" value="ABC1_TM_sf"/>
</dbReference>
<evidence type="ECO:0000256" key="9">
    <source>
        <dbReference type="ARBA" id="ARBA00023136"/>
    </source>
</evidence>
<evidence type="ECO:0000256" key="5">
    <source>
        <dbReference type="ARBA" id="ARBA00022692"/>
    </source>
</evidence>
<feature type="compositionally biased region" description="Gly residues" evidence="11">
    <location>
        <begin position="137"/>
        <end position="146"/>
    </location>
</feature>
<feature type="domain" description="ABC transporter" evidence="13">
    <location>
        <begin position="587"/>
        <end position="826"/>
    </location>
</feature>
<dbReference type="FunFam" id="3.40.50.300:FF:000221">
    <property type="entry name" value="Multidrug ABC transporter ATP-binding protein"/>
    <property type="match status" value="1"/>
</dbReference>
<dbReference type="Gene3D" id="3.40.50.300">
    <property type="entry name" value="P-loop containing nucleotide triphosphate hydrolases"/>
    <property type="match status" value="1"/>
</dbReference>
<feature type="transmembrane region" description="Helical" evidence="12">
    <location>
        <begin position="403"/>
        <end position="426"/>
    </location>
</feature>
<keyword evidence="4" id="KW-1003">Cell membrane</keyword>
<dbReference type="InterPro" id="IPR003439">
    <property type="entry name" value="ABC_transporter-like_ATP-bd"/>
</dbReference>
<gene>
    <name evidence="15" type="ORF">BU14_1727s0001</name>
</gene>
<dbReference type="EMBL" id="KV919689">
    <property type="protein sequence ID" value="OSX69219.1"/>
    <property type="molecule type" value="Genomic_DNA"/>
</dbReference>
<evidence type="ECO:0000313" key="15">
    <source>
        <dbReference type="EMBL" id="OSX69219.1"/>
    </source>
</evidence>
<evidence type="ECO:0000256" key="4">
    <source>
        <dbReference type="ARBA" id="ARBA00022475"/>
    </source>
</evidence>
<keyword evidence="5 12" id="KW-0812">Transmembrane</keyword>
<evidence type="ECO:0000256" key="7">
    <source>
        <dbReference type="ARBA" id="ARBA00022840"/>
    </source>
</evidence>
<reference evidence="15 16" key="1">
    <citation type="submission" date="2017-03" db="EMBL/GenBank/DDBJ databases">
        <title>WGS assembly of Porphyra umbilicalis.</title>
        <authorList>
            <person name="Brawley S.H."/>
            <person name="Blouin N.A."/>
            <person name="Ficko-Blean E."/>
            <person name="Wheeler G.L."/>
            <person name="Lohr M."/>
            <person name="Goodson H.V."/>
            <person name="Jenkins J.W."/>
            <person name="Blaby-Haas C.E."/>
            <person name="Helliwell K.E."/>
            <person name="Chan C."/>
            <person name="Marriage T."/>
            <person name="Bhattacharya D."/>
            <person name="Klein A.S."/>
            <person name="Badis Y."/>
            <person name="Brodie J."/>
            <person name="Cao Y."/>
            <person name="Collen J."/>
            <person name="Dittami S.M."/>
            <person name="Gachon C.M."/>
            <person name="Green B.R."/>
            <person name="Karpowicz S."/>
            <person name="Kim J.W."/>
            <person name="Kudahl U."/>
            <person name="Lin S."/>
            <person name="Michel G."/>
            <person name="Mittag M."/>
            <person name="Olson B.J."/>
            <person name="Pangilinan J."/>
            <person name="Peng Y."/>
            <person name="Qiu H."/>
            <person name="Shu S."/>
            <person name="Singer J.T."/>
            <person name="Smith A.G."/>
            <person name="Sprecher B.N."/>
            <person name="Wagner V."/>
            <person name="Wang W."/>
            <person name="Wang Z.-Y."/>
            <person name="Yan J."/>
            <person name="Yarish C."/>
            <person name="Zoeuner-Riek S."/>
            <person name="Zhuang Y."/>
            <person name="Zou Y."/>
            <person name="Lindquist E.A."/>
            <person name="Grimwood J."/>
            <person name="Barry K."/>
            <person name="Rokhsar D.S."/>
            <person name="Schmutz J."/>
            <person name="Stiller J.W."/>
            <person name="Grossman A.R."/>
            <person name="Prochnik S.E."/>
        </authorList>
    </citation>
    <scope>NUCLEOTIDE SEQUENCE [LARGE SCALE GENOMIC DNA]</scope>
    <source>
        <strain evidence="15">4086291</strain>
    </source>
</reference>
<dbReference type="AlphaFoldDB" id="A0A1X6NKR3"/>
<evidence type="ECO:0000259" key="14">
    <source>
        <dbReference type="PROSITE" id="PS50929"/>
    </source>
</evidence>
<feature type="domain" description="ABC transmembrane type-1" evidence="14">
    <location>
        <begin position="233"/>
        <end position="541"/>
    </location>
</feature>
<dbReference type="InterPro" id="IPR017871">
    <property type="entry name" value="ABC_transporter-like_CS"/>
</dbReference>
<keyword evidence="6" id="KW-0547">Nucleotide-binding</keyword>